<dbReference type="EMBL" id="LWHJ01000028">
    <property type="protein sequence ID" value="OAQ39245.1"/>
    <property type="molecule type" value="Genomic_DNA"/>
</dbReference>
<proteinExistence type="predicted"/>
<evidence type="ECO:0000313" key="2">
    <source>
        <dbReference type="Proteomes" id="UP000078459"/>
    </source>
</evidence>
<dbReference type="OrthoDB" id="129527at2"/>
<evidence type="ECO:0000313" key="1">
    <source>
        <dbReference type="EMBL" id="OAQ39245.1"/>
    </source>
</evidence>
<reference evidence="1 2" key="1">
    <citation type="submission" date="2016-04" db="EMBL/GenBank/DDBJ databases">
        <authorList>
            <person name="Evans L.H."/>
            <person name="Alamgir A."/>
            <person name="Owens N."/>
            <person name="Weber N.D."/>
            <person name="Virtaneva K."/>
            <person name="Barbian K."/>
            <person name="Babar A."/>
            <person name="Rosenke K."/>
        </authorList>
    </citation>
    <scope>NUCLEOTIDE SEQUENCE [LARGE SCALE GENOMIC DNA]</scope>
    <source>
        <strain evidence="1 2">CCM 8644</strain>
    </source>
</reference>
<organism evidence="1 2">
    <name type="scientific">Pedobacter psychrophilus</name>
    <dbReference type="NCBI Taxonomy" id="1826909"/>
    <lineage>
        <taxon>Bacteria</taxon>
        <taxon>Pseudomonadati</taxon>
        <taxon>Bacteroidota</taxon>
        <taxon>Sphingobacteriia</taxon>
        <taxon>Sphingobacteriales</taxon>
        <taxon>Sphingobacteriaceae</taxon>
        <taxon>Pedobacter</taxon>
    </lineage>
</organism>
<comment type="caution">
    <text evidence="1">The sequence shown here is derived from an EMBL/GenBank/DDBJ whole genome shotgun (WGS) entry which is preliminary data.</text>
</comment>
<gene>
    <name evidence="1" type="ORF">A5893_11300</name>
</gene>
<name>A0A179DDX3_9SPHI</name>
<keyword evidence="2" id="KW-1185">Reference proteome</keyword>
<dbReference type="Pfam" id="PF16267">
    <property type="entry name" value="DUF4920"/>
    <property type="match status" value="1"/>
</dbReference>
<accession>A0A179DDX3</accession>
<dbReference type="PROSITE" id="PS51257">
    <property type="entry name" value="PROKAR_LIPOPROTEIN"/>
    <property type="match status" value="1"/>
</dbReference>
<dbReference type="Proteomes" id="UP000078459">
    <property type="component" value="Unassembled WGS sequence"/>
</dbReference>
<dbReference type="AlphaFoldDB" id="A0A179DDX3"/>
<dbReference type="InterPro" id="IPR032577">
    <property type="entry name" value="DUF4920"/>
</dbReference>
<sequence>MKRNLLYIFFLSLTILSCTDRKKIRLHGFNNFKGVVLGDSVVNNNVRDLSAMLDLVQGGDREKVTIKGRVDNVAKDGANWLTIKLPNNDLMKVNFEDNNFSVPKDIKGKTVVLKGMAKADVLNIAQQKEIAQQIGLSKNAIDSIKSPKRIISFDAKGMVIL</sequence>
<dbReference type="RefSeq" id="WP_068822769.1">
    <property type="nucleotide sequence ID" value="NZ_LWHJ01000028.1"/>
</dbReference>
<dbReference type="STRING" id="1826909.A5893_11300"/>
<reference evidence="1 2" key="2">
    <citation type="submission" date="2016-06" db="EMBL/GenBank/DDBJ databases">
        <title>Pedobacter psychrophilus sp. nov., isolated from Antarctic fragmentary rock.</title>
        <authorList>
            <person name="Svec P."/>
        </authorList>
    </citation>
    <scope>NUCLEOTIDE SEQUENCE [LARGE SCALE GENOMIC DNA]</scope>
    <source>
        <strain evidence="1 2">CCM 8644</strain>
    </source>
</reference>
<protein>
    <recommendedName>
        <fullName evidence="3">DUF4920 domain-containing protein</fullName>
    </recommendedName>
</protein>
<evidence type="ECO:0008006" key="3">
    <source>
        <dbReference type="Google" id="ProtNLM"/>
    </source>
</evidence>